<evidence type="ECO:0000313" key="2">
    <source>
        <dbReference type="Proteomes" id="UP001529510"/>
    </source>
</evidence>
<dbReference type="Proteomes" id="UP001529510">
    <property type="component" value="Unassembled WGS sequence"/>
</dbReference>
<dbReference type="EMBL" id="JAMKFB020000025">
    <property type="protein sequence ID" value="KAL0155606.1"/>
    <property type="molecule type" value="Genomic_DNA"/>
</dbReference>
<proteinExistence type="predicted"/>
<dbReference type="AlphaFoldDB" id="A0ABD0N312"/>
<reference evidence="1 2" key="1">
    <citation type="submission" date="2024-05" db="EMBL/GenBank/DDBJ databases">
        <title>Genome sequencing and assembly of Indian major carp, Cirrhinus mrigala (Hamilton, 1822).</title>
        <authorList>
            <person name="Mohindra V."/>
            <person name="Chowdhury L.M."/>
            <person name="Lal K."/>
            <person name="Jena J.K."/>
        </authorList>
    </citation>
    <scope>NUCLEOTIDE SEQUENCE [LARGE SCALE GENOMIC DNA]</scope>
    <source>
        <strain evidence="1">CM1030</strain>
        <tissue evidence="1">Blood</tissue>
    </source>
</reference>
<accession>A0ABD0N312</accession>
<keyword evidence="2" id="KW-1185">Reference proteome</keyword>
<comment type="caution">
    <text evidence="1">The sequence shown here is derived from an EMBL/GenBank/DDBJ whole genome shotgun (WGS) entry which is preliminary data.</text>
</comment>
<organism evidence="1 2">
    <name type="scientific">Cirrhinus mrigala</name>
    <name type="common">Mrigala</name>
    <dbReference type="NCBI Taxonomy" id="683832"/>
    <lineage>
        <taxon>Eukaryota</taxon>
        <taxon>Metazoa</taxon>
        <taxon>Chordata</taxon>
        <taxon>Craniata</taxon>
        <taxon>Vertebrata</taxon>
        <taxon>Euteleostomi</taxon>
        <taxon>Actinopterygii</taxon>
        <taxon>Neopterygii</taxon>
        <taxon>Teleostei</taxon>
        <taxon>Ostariophysi</taxon>
        <taxon>Cypriniformes</taxon>
        <taxon>Cyprinidae</taxon>
        <taxon>Labeoninae</taxon>
        <taxon>Labeonini</taxon>
        <taxon>Cirrhinus</taxon>
    </lineage>
</organism>
<gene>
    <name evidence="1" type="ORF">M9458_049869</name>
</gene>
<sequence>GITVPITVFTAATASPPNGTAFTFSTATAAFTMTTSSPPSEPFTTPFSR</sequence>
<protein>
    <submittedName>
        <fullName evidence="1">Uncharacterized protein</fullName>
    </submittedName>
</protein>
<name>A0ABD0N312_CIRMR</name>
<evidence type="ECO:0000313" key="1">
    <source>
        <dbReference type="EMBL" id="KAL0155606.1"/>
    </source>
</evidence>
<feature type="non-terminal residue" evidence="1">
    <location>
        <position position="1"/>
    </location>
</feature>